<accession>A0A7R8WDF4</accession>
<dbReference type="Pfam" id="PF00002">
    <property type="entry name" value="7tm_2"/>
    <property type="match status" value="1"/>
</dbReference>
<feature type="region of interest" description="Disordered" evidence="6">
    <location>
        <begin position="672"/>
        <end position="777"/>
    </location>
</feature>
<evidence type="ECO:0000256" key="1">
    <source>
        <dbReference type="ARBA" id="ARBA00004141"/>
    </source>
</evidence>
<evidence type="ECO:0000256" key="4">
    <source>
        <dbReference type="ARBA" id="ARBA00023136"/>
    </source>
</evidence>
<evidence type="ECO:0000259" key="8">
    <source>
        <dbReference type="PROSITE" id="PS50221"/>
    </source>
</evidence>
<dbReference type="GO" id="GO:0007166">
    <property type="term" value="P:cell surface receptor signaling pathway"/>
    <property type="evidence" value="ECO:0007669"/>
    <property type="project" value="InterPro"/>
</dbReference>
<dbReference type="InterPro" id="IPR017981">
    <property type="entry name" value="GPCR_2-like_7TM"/>
</dbReference>
<dbReference type="PANTHER" id="PTHR12011:SF347">
    <property type="entry name" value="FI21270P1-RELATED"/>
    <property type="match status" value="1"/>
</dbReference>
<dbReference type="CDD" id="cd15440">
    <property type="entry name" value="7tmB2_latrophilin-like_invertebrate"/>
    <property type="match status" value="1"/>
</dbReference>
<dbReference type="InterPro" id="IPR000832">
    <property type="entry name" value="GPCR_2_secretin-like"/>
</dbReference>
<dbReference type="InterPro" id="IPR048072">
    <property type="entry name" value="7tmB2_latrophilin-like"/>
</dbReference>
<feature type="transmembrane region" description="Helical" evidence="7">
    <location>
        <begin position="370"/>
        <end position="392"/>
    </location>
</feature>
<dbReference type="GO" id="GO:0004930">
    <property type="term" value="F:G protein-coupled receptor activity"/>
    <property type="evidence" value="ECO:0007669"/>
    <property type="project" value="InterPro"/>
</dbReference>
<keyword evidence="3 7" id="KW-1133">Transmembrane helix</keyword>
<feature type="compositionally biased region" description="Polar residues" evidence="6">
    <location>
        <begin position="709"/>
        <end position="731"/>
    </location>
</feature>
<feature type="transmembrane region" description="Helical" evidence="7">
    <location>
        <begin position="284"/>
        <end position="306"/>
    </location>
</feature>
<reference evidence="10" key="1">
    <citation type="submission" date="2020-11" db="EMBL/GenBank/DDBJ databases">
        <authorList>
            <person name="Tran Van P."/>
        </authorList>
    </citation>
    <scope>NUCLEOTIDE SEQUENCE</scope>
</reference>
<evidence type="ECO:0008006" key="11">
    <source>
        <dbReference type="Google" id="ProtNLM"/>
    </source>
</evidence>
<sequence>MSVRLVRSDTLSSDAPMAFPSSHEKDVWSNLATGESSAIALPPEVMQENQQQDGMSRIVFFLYDQLDGILGAETLSKANTSKILVSKIISASLGKGRHVELSSPALMTFKLTQNTTNLTDPQCVFWDYTTSVWSMDGCRVLDYNGSHVACSCDHLTHFAVLMSVVTPASQVSPVHEKNLQVISYVGCILSIICLFAALVTFQFCVSNSCDRTVIHKHLCFCLLVAELVFVIGLQQTSVPAFCGVVAGILHYMFLAAFTWMFIEGFQVYVMLIEVFESEKSRLRWYYLLGYGIPALIVAISCIVDPFSYGTPDYCWLRSDNYFVFSFIGPVIVILLANVLFLSLGIAVVCRHRHSSLSLKEQSRMENLSSALRMSISLVFLLGLTWTFGIMFVTSNNVVMAYIFTVVNTLQGVFIFLLTCLQNEKVARFYARIWEQLQCCERTPDRKNGFYVTGAGTGQGSNSTNSSAVTSPNSLIVDEYMATSVISANCLATLQKNGGNGNTGPFSMNTCALHVAAIQNELGAGGPQNGQYTMHAAHPHQGTAPPTYHAQAVMTNSKHHPRCVSSAGFRSFAHPIPPTCDVNAYGAHNGFCLRCRSLSMLNNAAAAGGTYSPYNHTYTEIDPIYSEIDGRTPACGCGNPLNGGGGGQVPGNPVTHRVINSVSARISPAVSCPPPSYFQNPTPPAPAPSQRTAQSFGLSSPASHQHRHQISNTSQGSVNVSRQSSQSYQSENRPLISEAPSSASQGPMTATSSRAGGLMKMDSTDSNGGEPRLPVYHV</sequence>
<feature type="domain" description="G-protein coupled receptors family 2 profile 2" evidence="9">
    <location>
        <begin position="179"/>
        <end position="422"/>
    </location>
</feature>
<dbReference type="InterPro" id="IPR046338">
    <property type="entry name" value="GAIN_dom_sf"/>
</dbReference>
<keyword evidence="5" id="KW-1015">Disulfide bond</keyword>
<proteinExistence type="predicted"/>
<evidence type="ECO:0000256" key="3">
    <source>
        <dbReference type="ARBA" id="ARBA00022989"/>
    </source>
</evidence>
<dbReference type="OrthoDB" id="1100386at2759"/>
<feature type="transmembrane region" description="Helical" evidence="7">
    <location>
        <begin position="217"/>
        <end position="236"/>
    </location>
</feature>
<keyword evidence="4 7" id="KW-0472">Membrane</keyword>
<dbReference type="PRINTS" id="PR00249">
    <property type="entry name" value="GPCRSECRETIN"/>
</dbReference>
<dbReference type="PROSITE" id="PS50221">
    <property type="entry name" value="GAIN_B"/>
    <property type="match status" value="1"/>
</dbReference>
<evidence type="ECO:0000256" key="2">
    <source>
        <dbReference type="ARBA" id="ARBA00022692"/>
    </source>
</evidence>
<dbReference type="AlphaFoldDB" id="A0A7R8WDF4"/>
<dbReference type="PROSITE" id="PS50261">
    <property type="entry name" value="G_PROTEIN_RECEP_F2_4"/>
    <property type="match status" value="1"/>
</dbReference>
<name>A0A7R8WDF4_9CRUS</name>
<dbReference type="Pfam" id="PF01825">
    <property type="entry name" value="GPS"/>
    <property type="match status" value="1"/>
</dbReference>
<evidence type="ECO:0000259" key="9">
    <source>
        <dbReference type="PROSITE" id="PS50261"/>
    </source>
</evidence>
<feature type="compositionally biased region" description="Polar residues" evidence="6">
    <location>
        <begin position="738"/>
        <end position="753"/>
    </location>
</feature>
<feature type="compositionally biased region" description="Pro residues" evidence="6">
    <location>
        <begin position="672"/>
        <end position="686"/>
    </location>
</feature>
<keyword evidence="2 7" id="KW-0812">Transmembrane</keyword>
<dbReference type="GO" id="GO:0005886">
    <property type="term" value="C:plasma membrane"/>
    <property type="evidence" value="ECO:0007669"/>
    <property type="project" value="UniProtKB-SubCell"/>
</dbReference>
<feature type="compositionally biased region" description="Polar residues" evidence="6">
    <location>
        <begin position="688"/>
        <end position="702"/>
    </location>
</feature>
<dbReference type="PANTHER" id="PTHR12011">
    <property type="entry name" value="ADHESION G-PROTEIN COUPLED RECEPTOR"/>
    <property type="match status" value="1"/>
</dbReference>
<feature type="domain" description="GAIN-B" evidence="8">
    <location>
        <begin position="16"/>
        <end position="168"/>
    </location>
</feature>
<feature type="transmembrane region" description="Helical" evidence="7">
    <location>
        <begin position="181"/>
        <end position="205"/>
    </location>
</feature>
<dbReference type="FunFam" id="1.20.1070.10:FF:000200">
    <property type="entry name" value="Adhesion G protein-coupled receptor L3"/>
    <property type="match status" value="1"/>
</dbReference>
<evidence type="ECO:0000256" key="7">
    <source>
        <dbReference type="SAM" id="Phobius"/>
    </source>
</evidence>
<dbReference type="EMBL" id="OB661023">
    <property type="protein sequence ID" value="CAD7227067.1"/>
    <property type="molecule type" value="Genomic_DNA"/>
</dbReference>
<protein>
    <recommendedName>
        <fullName evidence="11">Latrophilin Cirl</fullName>
    </recommendedName>
</protein>
<dbReference type="Gene3D" id="2.60.220.50">
    <property type="match status" value="1"/>
</dbReference>
<dbReference type="SMART" id="SM00303">
    <property type="entry name" value="GPS"/>
    <property type="match status" value="1"/>
</dbReference>
<gene>
    <name evidence="10" type="ORF">CTOB1V02_LOCUS4976</name>
</gene>
<dbReference type="InterPro" id="IPR057244">
    <property type="entry name" value="GAIN_B"/>
</dbReference>
<dbReference type="Gene3D" id="1.20.1070.10">
    <property type="entry name" value="Rhodopsin 7-helix transmembrane proteins"/>
    <property type="match status" value="1"/>
</dbReference>
<dbReference type="InterPro" id="IPR000203">
    <property type="entry name" value="GPS"/>
</dbReference>
<feature type="transmembrane region" description="Helical" evidence="7">
    <location>
        <begin position="326"/>
        <end position="349"/>
    </location>
</feature>
<feature type="transmembrane region" description="Helical" evidence="7">
    <location>
        <begin position="248"/>
        <end position="272"/>
    </location>
</feature>
<comment type="subcellular location">
    <subcellularLocation>
        <location evidence="1">Membrane</location>
        <topology evidence="1">Multi-pass membrane protein</topology>
    </subcellularLocation>
</comment>
<feature type="transmembrane region" description="Helical" evidence="7">
    <location>
        <begin position="398"/>
        <end position="420"/>
    </location>
</feature>
<evidence type="ECO:0000256" key="5">
    <source>
        <dbReference type="ARBA" id="ARBA00023157"/>
    </source>
</evidence>
<evidence type="ECO:0000256" key="6">
    <source>
        <dbReference type="SAM" id="MobiDB-lite"/>
    </source>
</evidence>
<organism evidence="10">
    <name type="scientific">Cyprideis torosa</name>
    <dbReference type="NCBI Taxonomy" id="163714"/>
    <lineage>
        <taxon>Eukaryota</taxon>
        <taxon>Metazoa</taxon>
        <taxon>Ecdysozoa</taxon>
        <taxon>Arthropoda</taxon>
        <taxon>Crustacea</taxon>
        <taxon>Oligostraca</taxon>
        <taxon>Ostracoda</taxon>
        <taxon>Podocopa</taxon>
        <taxon>Podocopida</taxon>
        <taxon>Cytherocopina</taxon>
        <taxon>Cytheroidea</taxon>
        <taxon>Cytherideidae</taxon>
        <taxon>Cyprideis</taxon>
    </lineage>
</organism>
<evidence type="ECO:0000313" key="10">
    <source>
        <dbReference type="EMBL" id="CAD7227067.1"/>
    </source>
</evidence>